<dbReference type="Gene3D" id="2.40.128.380">
    <property type="entry name" value="T3SS negative regulator GrlR"/>
    <property type="match status" value="1"/>
</dbReference>
<gene>
    <name evidence="1" type="ORF">E8M01_11450</name>
</gene>
<proteinExistence type="predicted"/>
<dbReference type="EMBL" id="CP039690">
    <property type="protein sequence ID" value="QCI64784.1"/>
    <property type="molecule type" value="Genomic_DNA"/>
</dbReference>
<name>A0A4D7ATC1_9HYPH</name>
<evidence type="ECO:0000313" key="1">
    <source>
        <dbReference type="EMBL" id="QCI64784.1"/>
    </source>
</evidence>
<dbReference type="AlphaFoldDB" id="A0A4D7ATC1"/>
<organism evidence="1 2">
    <name type="scientific">Phreatobacter stygius</name>
    <dbReference type="NCBI Taxonomy" id="1940610"/>
    <lineage>
        <taxon>Bacteria</taxon>
        <taxon>Pseudomonadati</taxon>
        <taxon>Pseudomonadota</taxon>
        <taxon>Alphaproteobacteria</taxon>
        <taxon>Hyphomicrobiales</taxon>
        <taxon>Phreatobacteraceae</taxon>
        <taxon>Phreatobacter</taxon>
    </lineage>
</organism>
<dbReference type="Proteomes" id="UP000298781">
    <property type="component" value="Chromosome"/>
</dbReference>
<keyword evidence="2" id="KW-1185">Reference proteome</keyword>
<protein>
    <recommendedName>
        <fullName evidence="3">DUF3237 domain-containing protein</fullName>
    </recommendedName>
</protein>
<sequence length="108" mass="12022">MRDGIYRLRFQSPLGWGTGVLHIQGGRVWGGDGGFYYTGTQGHEGNRVTLEVRTYRHSQGRGLQTIFGQDEVHVRLIGTPDGDRIMCEGTADEVPGAQFIVELTWLTD</sequence>
<dbReference type="OrthoDB" id="7856226at2"/>
<accession>A0A4D7ATC1</accession>
<evidence type="ECO:0008006" key="3">
    <source>
        <dbReference type="Google" id="ProtNLM"/>
    </source>
</evidence>
<reference evidence="1 2" key="1">
    <citation type="submission" date="2019-04" db="EMBL/GenBank/DDBJ databases">
        <title>Phreatobacter aquaticus sp. nov.</title>
        <authorList>
            <person name="Choi A."/>
        </authorList>
    </citation>
    <scope>NUCLEOTIDE SEQUENCE [LARGE SCALE GENOMIC DNA]</scope>
    <source>
        <strain evidence="1 2">KCTC 52518</strain>
    </source>
</reference>
<evidence type="ECO:0000313" key="2">
    <source>
        <dbReference type="Proteomes" id="UP000298781"/>
    </source>
</evidence>
<dbReference type="KEGG" id="pstg:E8M01_11450"/>
<dbReference type="InterPro" id="IPR043019">
    <property type="entry name" value="GrlR_sf"/>
</dbReference>
<dbReference type="RefSeq" id="WP_136960235.1">
    <property type="nucleotide sequence ID" value="NZ_CP039690.1"/>
</dbReference>